<evidence type="ECO:0000313" key="8">
    <source>
        <dbReference type="Proteomes" id="UP001177003"/>
    </source>
</evidence>
<dbReference type="SUPFAM" id="SSF52075">
    <property type="entry name" value="Outer arm dynein light chain 1"/>
    <property type="match status" value="1"/>
</dbReference>
<proteinExistence type="predicted"/>
<sequence length="104" mass="11917">MFLGLDKLQVLELSDNRITVVVTNNYTNTSLPTLDTLSLSLCNLKEFPAFLRFQNKLCTLVLDHNNINGLVPVWIWNNSRETLELIDLSFNSITGFDQHPHFLP</sequence>
<evidence type="ECO:0000256" key="4">
    <source>
        <dbReference type="ARBA" id="ARBA00022989"/>
    </source>
</evidence>
<evidence type="ECO:0008006" key="9">
    <source>
        <dbReference type="Google" id="ProtNLM"/>
    </source>
</evidence>
<dbReference type="GO" id="GO:0016020">
    <property type="term" value="C:membrane"/>
    <property type="evidence" value="ECO:0007669"/>
    <property type="project" value="UniProtKB-SubCell"/>
</dbReference>
<dbReference type="InterPro" id="IPR032675">
    <property type="entry name" value="LRR_dom_sf"/>
</dbReference>
<gene>
    <name evidence="7" type="ORF">LSALG_LOCUS8739</name>
</gene>
<comment type="subcellular location">
    <subcellularLocation>
        <location evidence="1">Membrane</location>
        <topology evidence="1">Single-pass type I membrane protein</topology>
    </subcellularLocation>
</comment>
<keyword evidence="4" id="KW-1133">Transmembrane helix</keyword>
<dbReference type="InterPro" id="IPR046956">
    <property type="entry name" value="RLP23-like"/>
</dbReference>
<reference evidence="7" key="1">
    <citation type="submission" date="2023-04" db="EMBL/GenBank/DDBJ databases">
        <authorList>
            <person name="Vijverberg K."/>
            <person name="Xiong W."/>
            <person name="Schranz E."/>
        </authorList>
    </citation>
    <scope>NUCLEOTIDE SEQUENCE</scope>
</reference>
<dbReference type="Pfam" id="PF00560">
    <property type="entry name" value="LRR_1"/>
    <property type="match status" value="2"/>
</dbReference>
<keyword evidence="2" id="KW-0812">Transmembrane</keyword>
<dbReference type="PANTHER" id="PTHR48061:SF12">
    <property type="entry name" value="DISEASE RESISTANCE LIKE PROTEIN"/>
    <property type="match status" value="1"/>
</dbReference>
<dbReference type="Gene3D" id="3.80.10.10">
    <property type="entry name" value="Ribonuclease Inhibitor"/>
    <property type="match status" value="1"/>
</dbReference>
<organism evidence="7 8">
    <name type="scientific">Lactuca saligna</name>
    <name type="common">Willowleaf lettuce</name>
    <dbReference type="NCBI Taxonomy" id="75948"/>
    <lineage>
        <taxon>Eukaryota</taxon>
        <taxon>Viridiplantae</taxon>
        <taxon>Streptophyta</taxon>
        <taxon>Embryophyta</taxon>
        <taxon>Tracheophyta</taxon>
        <taxon>Spermatophyta</taxon>
        <taxon>Magnoliopsida</taxon>
        <taxon>eudicotyledons</taxon>
        <taxon>Gunneridae</taxon>
        <taxon>Pentapetalae</taxon>
        <taxon>asterids</taxon>
        <taxon>campanulids</taxon>
        <taxon>Asterales</taxon>
        <taxon>Asteraceae</taxon>
        <taxon>Cichorioideae</taxon>
        <taxon>Cichorieae</taxon>
        <taxon>Lactucinae</taxon>
        <taxon>Lactuca</taxon>
    </lineage>
</organism>
<evidence type="ECO:0000256" key="3">
    <source>
        <dbReference type="ARBA" id="ARBA00022729"/>
    </source>
</evidence>
<evidence type="ECO:0000256" key="2">
    <source>
        <dbReference type="ARBA" id="ARBA00022692"/>
    </source>
</evidence>
<evidence type="ECO:0000256" key="5">
    <source>
        <dbReference type="ARBA" id="ARBA00023136"/>
    </source>
</evidence>
<name>A0AA35YBI5_LACSI</name>
<keyword evidence="6" id="KW-0325">Glycoprotein</keyword>
<dbReference type="AlphaFoldDB" id="A0AA35YBI5"/>
<evidence type="ECO:0000256" key="6">
    <source>
        <dbReference type="ARBA" id="ARBA00023180"/>
    </source>
</evidence>
<evidence type="ECO:0000313" key="7">
    <source>
        <dbReference type="EMBL" id="CAI9268307.1"/>
    </source>
</evidence>
<keyword evidence="5" id="KW-0472">Membrane</keyword>
<evidence type="ECO:0000256" key="1">
    <source>
        <dbReference type="ARBA" id="ARBA00004479"/>
    </source>
</evidence>
<keyword evidence="8" id="KW-1185">Reference proteome</keyword>
<dbReference type="Proteomes" id="UP001177003">
    <property type="component" value="Chromosome 1"/>
</dbReference>
<dbReference type="PANTHER" id="PTHR48061">
    <property type="entry name" value="LEUCINE-RICH REPEAT RECEPTOR PROTEIN KINASE EMS1-LIKE-RELATED"/>
    <property type="match status" value="1"/>
</dbReference>
<accession>A0AA35YBI5</accession>
<dbReference type="EMBL" id="OX465077">
    <property type="protein sequence ID" value="CAI9268307.1"/>
    <property type="molecule type" value="Genomic_DNA"/>
</dbReference>
<protein>
    <recommendedName>
        <fullName evidence="9">Leucine-rich repeat-containing N-terminal plant-type domain-containing protein</fullName>
    </recommendedName>
</protein>
<keyword evidence="3" id="KW-0732">Signal</keyword>
<dbReference type="InterPro" id="IPR001611">
    <property type="entry name" value="Leu-rich_rpt"/>
</dbReference>